<dbReference type="Proteomes" id="UP000067626">
    <property type="component" value="Chromosome"/>
</dbReference>
<dbReference type="AlphaFoldDB" id="A0A0K1EQG7"/>
<evidence type="ECO:0000313" key="1">
    <source>
        <dbReference type="EMBL" id="AKT43170.1"/>
    </source>
</evidence>
<proteinExistence type="predicted"/>
<evidence type="ECO:0008006" key="3">
    <source>
        <dbReference type="Google" id="ProtNLM"/>
    </source>
</evidence>
<keyword evidence="2" id="KW-1185">Reference proteome</keyword>
<name>A0A0K1EQG7_CHOCO</name>
<reference evidence="1 2" key="1">
    <citation type="submission" date="2015-07" db="EMBL/GenBank/DDBJ databases">
        <title>Genome analysis of myxobacterium Chondromyces crocatus Cm c5 reveals a high potential for natural compound synthesis and the genetic basis for the loss of fruiting body formation.</title>
        <authorList>
            <person name="Zaburannyi N."/>
            <person name="Bunk B."/>
            <person name="Maier J."/>
            <person name="Overmann J."/>
            <person name="Mueller R."/>
        </authorList>
    </citation>
    <scope>NUCLEOTIDE SEQUENCE [LARGE SCALE GENOMIC DNA]</scope>
    <source>
        <strain evidence="1 2">Cm c5</strain>
    </source>
</reference>
<evidence type="ECO:0000313" key="2">
    <source>
        <dbReference type="Proteomes" id="UP000067626"/>
    </source>
</evidence>
<organism evidence="1 2">
    <name type="scientific">Chondromyces crocatus</name>
    <dbReference type="NCBI Taxonomy" id="52"/>
    <lineage>
        <taxon>Bacteria</taxon>
        <taxon>Pseudomonadati</taxon>
        <taxon>Myxococcota</taxon>
        <taxon>Polyangia</taxon>
        <taxon>Polyangiales</taxon>
        <taxon>Polyangiaceae</taxon>
        <taxon>Chondromyces</taxon>
    </lineage>
</organism>
<dbReference type="PROSITE" id="PS51257">
    <property type="entry name" value="PROKAR_LIPOPROTEIN"/>
    <property type="match status" value="1"/>
</dbReference>
<sequence>MRQRVMTLLVVFTAGCVSKQALTDRLVSAAQPAHLPLVVACWEKQIETDGFQSDYTASLDFTVEKKTSRILRARTRSVEPDDAQGRALAACVEEALARTTLPREADAEGPGFVMASDVEVRGYRIAFVGPKAETRERAAERQAHVLLGPRADRCQGLYQYAPPRDAATLSAELSERERKVDATASGDRDQHARELQKTYDTQLELRERLRLDAAHPDVPLPSQKRLLEAMQQVEQDARRTGALIRCEPPLSRR</sequence>
<gene>
    <name evidence="1" type="ORF">CMC5_074010</name>
</gene>
<dbReference type="EMBL" id="CP012159">
    <property type="protein sequence ID" value="AKT43170.1"/>
    <property type="molecule type" value="Genomic_DNA"/>
</dbReference>
<accession>A0A0K1EQG7</accession>
<dbReference type="KEGG" id="ccro:CMC5_074010"/>
<protein>
    <recommendedName>
        <fullName evidence="3">Lipoprotein</fullName>
    </recommendedName>
</protein>
<dbReference type="STRING" id="52.CMC5_074010"/>